<accession>A0A174IGE1</accession>
<feature type="transmembrane region" description="Helical" evidence="1">
    <location>
        <begin position="21"/>
        <end position="44"/>
    </location>
</feature>
<evidence type="ECO:0000259" key="2">
    <source>
        <dbReference type="Pfam" id="PF26018"/>
    </source>
</evidence>
<reference evidence="3 4" key="1">
    <citation type="submission" date="2015-09" db="EMBL/GenBank/DDBJ databases">
        <authorList>
            <consortium name="Pathogen Informatics"/>
        </authorList>
    </citation>
    <scope>NUCLEOTIDE SEQUENCE [LARGE SCALE GENOMIC DNA]</scope>
    <source>
        <strain evidence="3 4">2789STDY5834876</strain>
    </source>
</reference>
<keyword evidence="1" id="KW-0472">Membrane</keyword>
<keyword evidence="1" id="KW-1133">Transmembrane helix</keyword>
<organism evidence="3 4">
    <name type="scientific">Faecalicatena contorta</name>
    <dbReference type="NCBI Taxonomy" id="39482"/>
    <lineage>
        <taxon>Bacteria</taxon>
        <taxon>Bacillati</taxon>
        <taxon>Bacillota</taxon>
        <taxon>Clostridia</taxon>
        <taxon>Lachnospirales</taxon>
        <taxon>Lachnospiraceae</taxon>
        <taxon>Faecalicatena</taxon>
    </lineage>
</organism>
<dbReference type="AlphaFoldDB" id="A0A174IGE1"/>
<dbReference type="EMBL" id="CYZU01000038">
    <property type="protein sequence ID" value="CUO84130.1"/>
    <property type="molecule type" value="Genomic_DNA"/>
</dbReference>
<feature type="domain" description="RND related barrel-sandwich hybrid" evidence="2">
    <location>
        <begin position="71"/>
        <end position="236"/>
    </location>
</feature>
<dbReference type="RefSeq" id="WP_167702509.1">
    <property type="nucleotide sequence ID" value="NZ_CYZU01000038.1"/>
</dbReference>
<proteinExistence type="predicted"/>
<protein>
    <submittedName>
        <fullName evidence="3">HlyD family secretion protein</fullName>
    </submittedName>
</protein>
<evidence type="ECO:0000256" key="1">
    <source>
        <dbReference type="SAM" id="Phobius"/>
    </source>
</evidence>
<name>A0A174IGE1_9FIRM</name>
<evidence type="ECO:0000313" key="3">
    <source>
        <dbReference type="EMBL" id="CUO84130.1"/>
    </source>
</evidence>
<dbReference type="Pfam" id="PF26018">
    <property type="entry name" value="BSH_RND_rel"/>
    <property type="match status" value="1"/>
</dbReference>
<sequence>MASRKDNSISINKYKRKREMNIGIFIFAIVFIYLIVTIVMYAAAKKISVYEVREGSILTDNSYTGLILREETVVHAENSGYINYFQNENSKIKAGANVYAVTSQKLSYPEETSTETSLSTEEQNTLIVKTQSFNENFNPQKFSSVYSLKNEIDNTLQNASNQTKTAQMDAVLSHNGAGADVYQTPRDGIMVLDFDGCESLTADSFKKADFDRSSYKKVSLEDNMQVKKGEPAYKLVTSEKWSVIIELDKDMAGKLADTTYIKTRIDKDSESIWADFSILKKDGEYYGRLDYDNSMIRYAGDRFLNIELILEDESGLKIPKSSVVEKEFFVVPAEYITTGGNSSASGVMVQKRGGNAVFQAADIYKSTEDGSVYLSTCMLKKGTVLVKPESAETLVLSETQPQKGVFNINKGYAVFRQVTILAESDEYYIVKEGDSYGLYNYDHIVQDGDSVDEDEVVY</sequence>
<dbReference type="Proteomes" id="UP000095544">
    <property type="component" value="Unassembled WGS sequence"/>
</dbReference>
<evidence type="ECO:0000313" key="4">
    <source>
        <dbReference type="Proteomes" id="UP000095544"/>
    </source>
</evidence>
<dbReference type="STRING" id="39482.ERS852491_03475"/>
<dbReference type="InterPro" id="IPR058709">
    <property type="entry name" value="BSH_RND-rel"/>
</dbReference>
<keyword evidence="1" id="KW-0812">Transmembrane</keyword>
<gene>
    <name evidence="3" type="ORF">ERS852491_03475</name>
</gene>